<proteinExistence type="predicted"/>
<organism evidence="1 2">
    <name type="scientific">Atlantibacter subterraneus</name>
    <dbReference type="NCBI Taxonomy" id="255519"/>
    <lineage>
        <taxon>Bacteria</taxon>
        <taxon>Pseudomonadati</taxon>
        <taxon>Pseudomonadota</taxon>
        <taxon>Gammaproteobacteria</taxon>
        <taxon>Enterobacterales</taxon>
        <taxon>Enterobacteriaceae</taxon>
        <taxon>Atlantibacter</taxon>
    </lineage>
</organism>
<comment type="caution">
    <text evidence="1">The sequence shown here is derived from an EMBL/GenBank/DDBJ whole genome shotgun (WGS) entry which is preliminary data.</text>
</comment>
<sequence length="42" mass="4752">MKDYRVFMDESILQTGAVGVKNSERLTSQALAAVLVDLRIRR</sequence>
<gene>
    <name evidence="1" type="ORF">R4P48_06455</name>
</gene>
<dbReference type="RefSeq" id="WP_317677861.1">
    <property type="nucleotide sequence ID" value="NZ_JAWLOF010000003.1"/>
</dbReference>
<reference evidence="1 2" key="1">
    <citation type="submission" date="2023-10" db="EMBL/GenBank/DDBJ databases">
        <authorList>
            <person name="Dale J."/>
        </authorList>
    </citation>
    <scope>NUCLEOTIDE SEQUENCE [LARGE SCALE GENOMIC DNA]</scope>
    <source>
        <strain evidence="1 2">2023EL-00970</strain>
    </source>
</reference>
<protein>
    <submittedName>
        <fullName evidence="1">Uncharacterized protein</fullName>
    </submittedName>
</protein>
<dbReference type="EMBL" id="JAWLOF010000003">
    <property type="protein sequence ID" value="MDV7022323.1"/>
    <property type="molecule type" value="Genomic_DNA"/>
</dbReference>
<keyword evidence="2" id="KW-1185">Reference proteome</keyword>
<evidence type="ECO:0000313" key="1">
    <source>
        <dbReference type="EMBL" id="MDV7022323.1"/>
    </source>
</evidence>
<name>A0ABU4DZN9_9ENTR</name>
<accession>A0ABU4DZN9</accession>
<dbReference type="Proteomes" id="UP001187066">
    <property type="component" value="Unassembled WGS sequence"/>
</dbReference>
<evidence type="ECO:0000313" key="2">
    <source>
        <dbReference type="Proteomes" id="UP001187066"/>
    </source>
</evidence>